<feature type="non-terminal residue" evidence="2">
    <location>
        <position position="116"/>
    </location>
</feature>
<protein>
    <recommendedName>
        <fullName evidence="1">Radical SAM core domain-containing protein</fullName>
    </recommendedName>
</protein>
<dbReference type="PANTHER" id="PTHR13932:SF5">
    <property type="entry name" value="RADICAL S-ADENOSYL METHIONINE DOMAIN-CONTAINING PROTEIN 1, MITOCHONDRIAL"/>
    <property type="match status" value="1"/>
</dbReference>
<dbReference type="PANTHER" id="PTHR13932">
    <property type="entry name" value="COPROPORPHYRINIGEN III OXIDASE"/>
    <property type="match status" value="1"/>
</dbReference>
<name>X1ERF2_9ZZZZ</name>
<reference evidence="2" key="1">
    <citation type="journal article" date="2014" name="Front. Microbiol.">
        <title>High frequency of phylogenetically diverse reductive dehalogenase-homologous genes in deep subseafloor sedimentary metagenomes.</title>
        <authorList>
            <person name="Kawai M."/>
            <person name="Futagami T."/>
            <person name="Toyoda A."/>
            <person name="Takaki Y."/>
            <person name="Nishi S."/>
            <person name="Hori S."/>
            <person name="Arai W."/>
            <person name="Tsubouchi T."/>
            <person name="Morono Y."/>
            <person name="Uchiyama I."/>
            <person name="Ito T."/>
            <person name="Fujiyama A."/>
            <person name="Inagaki F."/>
            <person name="Takami H."/>
        </authorList>
    </citation>
    <scope>NUCLEOTIDE SEQUENCE</scope>
    <source>
        <strain evidence="2">Expedition CK06-06</strain>
    </source>
</reference>
<comment type="caution">
    <text evidence="2">The sequence shown here is derived from an EMBL/GenBank/DDBJ whole genome shotgun (WGS) entry which is preliminary data.</text>
</comment>
<dbReference type="InterPro" id="IPR034505">
    <property type="entry name" value="Coproporphyrinogen-III_oxidase"/>
</dbReference>
<dbReference type="GO" id="GO:0003824">
    <property type="term" value="F:catalytic activity"/>
    <property type="evidence" value="ECO:0007669"/>
    <property type="project" value="InterPro"/>
</dbReference>
<dbReference type="GO" id="GO:0051539">
    <property type="term" value="F:4 iron, 4 sulfur cluster binding"/>
    <property type="evidence" value="ECO:0007669"/>
    <property type="project" value="TreeGrafter"/>
</dbReference>
<feature type="domain" description="Radical SAM core" evidence="1">
    <location>
        <begin position="7"/>
        <end position="102"/>
    </location>
</feature>
<evidence type="ECO:0000259" key="1">
    <source>
        <dbReference type="Pfam" id="PF04055"/>
    </source>
</evidence>
<dbReference type="EMBL" id="BARU01009295">
    <property type="protein sequence ID" value="GAH35157.1"/>
    <property type="molecule type" value="Genomic_DNA"/>
</dbReference>
<sequence length="116" mass="13109">MSGLSVKRKDIESIYFGGGTPELMVDYLPEIIDLVRSLFNIKGNMGIELHPRDINETLLGKLKKYGFNMISVGIQSFQDKCISILEREKIDSIGKLKLVKEFKFTVVDVDLIFGIP</sequence>
<accession>X1ERF2</accession>
<dbReference type="InterPro" id="IPR058240">
    <property type="entry name" value="rSAM_sf"/>
</dbReference>
<evidence type="ECO:0000313" key="2">
    <source>
        <dbReference type="EMBL" id="GAH35157.1"/>
    </source>
</evidence>
<dbReference type="SUPFAM" id="SSF102114">
    <property type="entry name" value="Radical SAM enzymes"/>
    <property type="match status" value="1"/>
</dbReference>
<dbReference type="Pfam" id="PF04055">
    <property type="entry name" value="Radical_SAM"/>
    <property type="match status" value="1"/>
</dbReference>
<dbReference type="AlphaFoldDB" id="X1ERF2"/>
<dbReference type="GO" id="GO:0005737">
    <property type="term" value="C:cytoplasm"/>
    <property type="evidence" value="ECO:0007669"/>
    <property type="project" value="TreeGrafter"/>
</dbReference>
<dbReference type="InterPro" id="IPR007197">
    <property type="entry name" value="rSAM"/>
</dbReference>
<dbReference type="GO" id="GO:0006779">
    <property type="term" value="P:porphyrin-containing compound biosynthetic process"/>
    <property type="evidence" value="ECO:0007669"/>
    <property type="project" value="TreeGrafter"/>
</dbReference>
<organism evidence="2">
    <name type="scientific">marine sediment metagenome</name>
    <dbReference type="NCBI Taxonomy" id="412755"/>
    <lineage>
        <taxon>unclassified sequences</taxon>
        <taxon>metagenomes</taxon>
        <taxon>ecological metagenomes</taxon>
    </lineage>
</organism>
<proteinExistence type="predicted"/>
<gene>
    <name evidence="2" type="ORF">S03H2_17967</name>
</gene>